<organism evidence="2 3">
    <name type="scientific">Candidatus Viridilinea halotolerans</name>
    <dbReference type="NCBI Taxonomy" id="2491704"/>
    <lineage>
        <taxon>Bacteria</taxon>
        <taxon>Bacillati</taxon>
        <taxon>Chloroflexota</taxon>
        <taxon>Chloroflexia</taxon>
        <taxon>Chloroflexales</taxon>
        <taxon>Chloroflexineae</taxon>
        <taxon>Oscillochloridaceae</taxon>
        <taxon>Candidatus Viridilinea</taxon>
    </lineage>
</organism>
<feature type="compositionally biased region" description="Low complexity" evidence="1">
    <location>
        <begin position="334"/>
        <end position="345"/>
    </location>
</feature>
<accession>A0A426U5K1</accession>
<reference evidence="2 3" key="1">
    <citation type="submission" date="2018-12" db="EMBL/GenBank/DDBJ databases">
        <title>Genome Sequence of Candidatus Viridilinea halotolerans isolated from saline sulfide-rich spring.</title>
        <authorList>
            <person name="Grouzdev D.S."/>
            <person name="Burganskaya E.I."/>
            <person name="Krutkina M.S."/>
            <person name="Sukhacheva M.V."/>
            <person name="Gorlenko V.M."/>
        </authorList>
    </citation>
    <scope>NUCLEOTIDE SEQUENCE [LARGE SCALE GENOMIC DNA]</scope>
    <source>
        <strain evidence="2">Chok-6</strain>
    </source>
</reference>
<dbReference type="AlphaFoldDB" id="A0A426U5K1"/>
<dbReference type="Proteomes" id="UP000280307">
    <property type="component" value="Unassembled WGS sequence"/>
</dbReference>
<dbReference type="EMBL" id="RSAS01000204">
    <property type="protein sequence ID" value="RRR75221.1"/>
    <property type="molecule type" value="Genomic_DNA"/>
</dbReference>
<protein>
    <recommendedName>
        <fullName evidence="4">DNA primase/polymerase bifunctional N-terminal domain-containing protein</fullName>
    </recommendedName>
</protein>
<feature type="compositionally biased region" description="Polar residues" evidence="1">
    <location>
        <begin position="356"/>
        <end position="365"/>
    </location>
</feature>
<evidence type="ECO:0008006" key="4">
    <source>
        <dbReference type="Google" id="ProtNLM"/>
    </source>
</evidence>
<feature type="region of interest" description="Disordered" evidence="1">
    <location>
        <begin position="328"/>
        <end position="369"/>
    </location>
</feature>
<feature type="region of interest" description="Disordered" evidence="1">
    <location>
        <begin position="854"/>
        <end position="874"/>
    </location>
</feature>
<evidence type="ECO:0000313" key="2">
    <source>
        <dbReference type="EMBL" id="RRR75221.1"/>
    </source>
</evidence>
<proteinExistence type="predicted"/>
<name>A0A426U5K1_9CHLR</name>
<sequence>MQPKELRQLWKLGANVAIIGEGEKKPTHVWEEWQSERQPKEAVDSLIWQREATYRNGKRFAPSETLAIFNGIGWWRTLDVDARKGENGAKIVVPETILFAILDALGLPHTYPWAGHSRSGAGWHILFRCEEPLPDTLDAAREKRRSGVITGTPHTEHTNSFDHLELRWERCLTALPHITGYGEVLPAEPPALVSAEAVAAAFDAIATPKTRGAKPAPAPVRNGQRVDVERTKDAIASSFDLVAWFCRDLNAEVQAEGREVRILGEGGLLVRPDEGCWYNHSEEHGGGWAEAIAYTRYGGVVPKGAEFIALLGIAADFAGVPITYEAHSPNGRGAQPAAQPAQASPNGRTVAPAQGATPQVAQQGQGKPVIDITDENLGRVTDAIWAAMASSPYGENLYRYGTEVAYLDGKLTTVDDTLWRGMVNRAASFVTTRESKGGAINVTEVIPPLAMIRDSLVPVFVPPSLPTIDRLSPIPIFDERGQLLTNGYHADSRTLVVSDITPEKITPAEALSLILDDLLIDFPFASAADRANAVAYILLPFIREMCGATPVFLLDAAQRGTGKTLLNDLVHTIWTGQAAPLSDLPLNAEEQRKAITTHLMGAPVSVVFDDISTLQGHALQRAVTGQTWTDRLLGANKEVSVPIRTIWAATGNNVTLGGDMVRRTVLIRLESAEEHPSQRVGFKRSEGEIRAWARENRPRLVSACLSLIAQGLATGQAGGIALGGFGQFATVVTRILNGIGISGFCENLTAVLSREDGRQSGWKRVISAWWDAYNTRRVKAGDVAKLIEDDADSEIIIDGDTPRARAITAGKLLRAKLGAVFAFDDVRLRVGTSKNLKGDTLYALEEVRVDSDGPNSALGSLSGSSGSSGYSSSPYSSGAHACASKKSEASISATSATSATALGSQKALVIPEPRHRLITLPKGGTLKELVLTPDWQVVPDGWAIPSGADIHMDMETGRNMARMPNATANGTSPPLPFDCWYEDDEWIVHIPSLRKRGRFASQAEAEAWAEEQLRNIEVG</sequence>
<gene>
    <name evidence="2" type="ORF">EI684_05295</name>
</gene>
<evidence type="ECO:0000256" key="1">
    <source>
        <dbReference type="SAM" id="MobiDB-lite"/>
    </source>
</evidence>
<comment type="caution">
    <text evidence="2">The sequence shown here is derived from an EMBL/GenBank/DDBJ whole genome shotgun (WGS) entry which is preliminary data.</text>
</comment>
<evidence type="ECO:0000313" key="3">
    <source>
        <dbReference type="Proteomes" id="UP000280307"/>
    </source>
</evidence>